<evidence type="ECO:0000256" key="1">
    <source>
        <dbReference type="ARBA" id="ARBA00004418"/>
    </source>
</evidence>
<comment type="subcellular location">
    <subcellularLocation>
        <location evidence="1">Periplasm</location>
    </subcellularLocation>
</comment>
<keyword evidence="4 8" id="KW-0732">Signal</keyword>
<sequence length="425" mass="47570">MRLSRYVLLLVGVLLLGAFASASAQEKVTIKYAFWGNPLAIGVEEDILNEFHKEHPRIQVEPVAVAYADYHTKLLTMIAGGLAPDVMRIDSYYFADFMDAGALMPIDEYIQRDGIDLGLYYEVGLPDSSYNGKMYGLPWGTAPLYFAYNIKMFEDAGVKPPEVGWTWEDFVEAARSIARGTGIERRYAFGAPFTVIVYILPFIWSAGGDLFDVTRTKFTLDEPQTLARLNELGKFMQEGVFANPFELPSEEAVTRLFSQNLIAMRQAAAIEVLSMQQIEGLNFDVIHWPTGKDVPQTTVVKSNTVGISISTKYPEEAWTFLKFLRAPGGPGDYLYAKAKRIPPTSKIPELWDLYVDPTKPPKSIKEVTELISSKYGRTLPLRKGWLEIEGILIPALQKVWSGQASAEEAIATVKPEIESIMKARR</sequence>
<gene>
    <name evidence="9" type="ORF">ENW11_01305</name>
</gene>
<dbReference type="Gene3D" id="3.40.190.10">
    <property type="entry name" value="Periplasmic binding protein-like II"/>
    <property type="match status" value="1"/>
</dbReference>
<evidence type="ECO:0000256" key="5">
    <source>
        <dbReference type="ARBA" id="ARBA00023136"/>
    </source>
</evidence>
<keyword evidence="5" id="KW-0472">Membrane</keyword>
<evidence type="ECO:0000256" key="2">
    <source>
        <dbReference type="ARBA" id="ARBA00008520"/>
    </source>
</evidence>
<evidence type="ECO:0000256" key="6">
    <source>
        <dbReference type="ARBA" id="ARBA00023139"/>
    </source>
</evidence>
<reference evidence="9" key="1">
    <citation type="journal article" date="2020" name="mSystems">
        <title>Genome- and Community-Level Interaction Insights into Carbon Utilization and Element Cycling Functions of Hydrothermarchaeota in Hydrothermal Sediment.</title>
        <authorList>
            <person name="Zhou Z."/>
            <person name="Liu Y."/>
            <person name="Xu W."/>
            <person name="Pan J."/>
            <person name="Luo Z.H."/>
            <person name="Li M."/>
        </authorList>
    </citation>
    <scope>NUCLEOTIDE SEQUENCE [LARGE SCALE GENOMIC DNA]</scope>
    <source>
        <strain evidence="9">SpSt-82</strain>
    </source>
</reference>
<keyword evidence="3" id="KW-1003">Cell membrane</keyword>
<dbReference type="PANTHER" id="PTHR43649:SF33">
    <property type="entry name" value="POLYGALACTURONAN_RHAMNOGALACTURONAN-BINDING PROTEIN YTCQ"/>
    <property type="match status" value="1"/>
</dbReference>
<dbReference type="Pfam" id="PF01547">
    <property type="entry name" value="SBP_bac_1"/>
    <property type="match status" value="1"/>
</dbReference>
<dbReference type="SUPFAM" id="SSF53850">
    <property type="entry name" value="Periplasmic binding protein-like II"/>
    <property type="match status" value="1"/>
</dbReference>
<comment type="caution">
    <text evidence="9">The sequence shown here is derived from an EMBL/GenBank/DDBJ whole genome shotgun (WGS) entry which is preliminary data.</text>
</comment>
<evidence type="ECO:0000256" key="8">
    <source>
        <dbReference type="SAM" id="SignalP"/>
    </source>
</evidence>
<keyword evidence="7" id="KW-0449">Lipoprotein</keyword>
<evidence type="ECO:0000256" key="7">
    <source>
        <dbReference type="ARBA" id="ARBA00023288"/>
    </source>
</evidence>
<name>A0A7V4WKK2_9BACT</name>
<organism evidence="9">
    <name type="scientific">Candidatus Caldatribacterium saccharofermentans</name>
    <dbReference type="NCBI Taxonomy" id="1454753"/>
    <lineage>
        <taxon>Bacteria</taxon>
        <taxon>Pseudomonadati</taxon>
        <taxon>Atribacterota</taxon>
        <taxon>Atribacteria</taxon>
        <taxon>Atribacterales</taxon>
        <taxon>Candidatus Caldatribacteriaceae</taxon>
        <taxon>Candidatus Caldatribacterium</taxon>
    </lineage>
</organism>
<feature type="signal peptide" evidence="8">
    <location>
        <begin position="1"/>
        <end position="24"/>
    </location>
</feature>
<dbReference type="CDD" id="cd13585">
    <property type="entry name" value="PBP2_TMBP_like"/>
    <property type="match status" value="1"/>
</dbReference>
<dbReference type="GO" id="GO:0042597">
    <property type="term" value="C:periplasmic space"/>
    <property type="evidence" value="ECO:0007669"/>
    <property type="project" value="UniProtKB-SubCell"/>
</dbReference>
<dbReference type="PANTHER" id="PTHR43649">
    <property type="entry name" value="ARABINOSE-BINDING PROTEIN-RELATED"/>
    <property type="match status" value="1"/>
</dbReference>
<evidence type="ECO:0000313" key="9">
    <source>
        <dbReference type="EMBL" id="HGY38433.1"/>
    </source>
</evidence>
<comment type="similarity">
    <text evidence="2">Belongs to the bacterial solute-binding protein 1 family.</text>
</comment>
<dbReference type="InterPro" id="IPR050490">
    <property type="entry name" value="Bact_solute-bd_prot1"/>
</dbReference>
<protein>
    <submittedName>
        <fullName evidence="9">Sugar ABC transporter substrate-binding protein</fullName>
    </submittedName>
</protein>
<dbReference type="AlphaFoldDB" id="A0A7V4WKK2"/>
<proteinExistence type="inferred from homology"/>
<evidence type="ECO:0000256" key="3">
    <source>
        <dbReference type="ARBA" id="ARBA00022475"/>
    </source>
</evidence>
<accession>A0A7V4WKK2</accession>
<evidence type="ECO:0000256" key="4">
    <source>
        <dbReference type="ARBA" id="ARBA00022729"/>
    </source>
</evidence>
<dbReference type="EMBL" id="DTIY01000010">
    <property type="protein sequence ID" value="HGY38433.1"/>
    <property type="molecule type" value="Genomic_DNA"/>
</dbReference>
<keyword evidence="6" id="KW-0564">Palmitate</keyword>
<feature type="chain" id="PRO_5030689578" evidence="8">
    <location>
        <begin position="25"/>
        <end position="425"/>
    </location>
</feature>
<dbReference type="InterPro" id="IPR006059">
    <property type="entry name" value="SBP"/>
</dbReference>